<organism evidence="2 3">
    <name type="scientific">Agathobacter ruminis</name>
    <dbReference type="NCBI Taxonomy" id="1712665"/>
    <lineage>
        <taxon>Bacteria</taxon>
        <taxon>Bacillati</taxon>
        <taxon>Bacillota</taxon>
        <taxon>Clostridia</taxon>
        <taxon>Lachnospirales</taxon>
        <taxon>Lachnospiraceae</taxon>
        <taxon>Agathobacter</taxon>
    </lineage>
</organism>
<evidence type="ECO:0000313" key="2">
    <source>
        <dbReference type="EMBL" id="PHU37449.1"/>
    </source>
</evidence>
<dbReference type="SUPFAM" id="SSF56300">
    <property type="entry name" value="Metallo-dependent phosphatases"/>
    <property type="match status" value="1"/>
</dbReference>
<protein>
    <submittedName>
        <fullName evidence="2">Metallophosphoesterase</fullName>
    </submittedName>
</protein>
<gene>
    <name evidence="2" type="ORF">CSX02_07880</name>
</gene>
<reference evidence="2 3" key="1">
    <citation type="submission" date="2017-10" db="EMBL/GenBank/DDBJ databases">
        <title>Resolving the taxonomy of Roseburia spp., Eubacterium rectale and Agathobacter spp. through phylogenomic analysis.</title>
        <authorList>
            <person name="Sheridan P.O."/>
            <person name="Walker A.W."/>
            <person name="Duncan S.H."/>
            <person name="Scott K.P."/>
            <person name="Toole P.W.O."/>
            <person name="Luis P."/>
            <person name="Flint H.J."/>
        </authorList>
    </citation>
    <scope>NUCLEOTIDE SEQUENCE [LARGE SCALE GENOMIC DNA]</scope>
    <source>
        <strain evidence="2 3">JK623</strain>
    </source>
</reference>
<dbReference type="PANTHER" id="PTHR12905:SF0">
    <property type="entry name" value="CALCINEURIN-LIKE PHOSPHOESTERASE DOMAIN-CONTAINING PROTEIN"/>
    <property type="match status" value="1"/>
</dbReference>
<dbReference type="Pfam" id="PF00149">
    <property type="entry name" value="Metallophos"/>
    <property type="match status" value="1"/>
</dbReference>
<reference evidence="2 3" key="2">
    <citation type="submission" date="2017-10" db="EMBL/GenBank/DDBJ databases">
        <authorList>
            <person name="Banno H."/>
            <person name="Chua N.-H."/>
        </authorList>
    </citation>
    <scope>NUCLEOTIDE SEQUENCE [LARGE SCALE GENOMIC DNA]</scope>
    <source>
        <strain evidence="2 3">JK623</strain>
    </source>
</reference>
<evidence type="ECO:0000313" key="3">
    <source>
        <dbReference type="Proteomes" id="UP000224563"/>
    </source>
</evidence>
<evidence type="ECO:0000259" key="1">
    <source>
        <dbReference type="Pfam" id="PF00149"/>
    </source>
</evidence>
<proteinExistence type="predicted"/>
<comment type="caution">
    <text evidence="2">The sequence shown here is derived from an EMBL/GenBank/DDBJ whole genome shotgun (WGS) entry which is preliminary data.</text>
</comment>
<dbReference type="RefSeq" id="WP_099386266.1">
    <property type="nucleotide sequence ID" value="NZ_JANSWH010000050.1"/>
</dbReference>
<dbReference type="InterPro" id="IPR029052">
    <property type="entry name" value="Metallo-depent_PP-like"/>
</dbReference>
<keyword evidence="3" id="KW-1185">Reference proteome</keyword>
<accession>A0A2G3E2I3</accession>
<sequence length="210" mass="24690">MRVLFLADVESQKYWDFFDKSDFKDIDLIISCGDLKPDYLTYLTTMTGLEIAYVHGNHDKRYKESPPEGCICIEDRIFTYHGIRFLGLGGSMRYKPGEHQYTEEEMRKRIKKLKHTKGFKKGFDVLVTHSPARGLNDGEDLCHIGFECFNELIEKYEPKYFVHGHVHMNYGRNVPRITQVGNTTVVNAYEKYILDIDIDENRPKRFFEKN</sequence>
<name>A0A2G3E2I3_9FIRM</name>
<dbReference type="PANTHER" id="PTHR12905">
    <property type="entry name" value="METALLOPHOSPHOESTERASE"/>
    <property type="match status" value="1"/>
</dbReference>
<dbReference type="EMBL" id="PDYG01000055">
    <property type="protein sequence ID" value="PHU37449.1"/>
    <property type="molecule type" value="Genomic_DNA"/>
</dbReference>
<dbReference type="GO" id="GO:0016787">
    <property type="term" value="F:hydrolase activity"/>
    <property type="evidence" value="ECO:0007669"/>
    <property type="project" value="InterPro"/>
</dbReference>
<dbReference type="Gene3D" id="3.60.21.10">
    <property type="match status" value="1"/>
</dbReference>
<dbReference type="AlphaFoldDB" id="A0A2G3E2I3"/>
<dbReference type="InterPro" id="IPR004843">
    <property type="entry name" value="Calcineurin-like_PHP"/>
</dbReference>
<dbReference type="Proteomes" id="UP000224563">
    <property type="component" value="Unassembled WGS sequence"/>
</dbReference>
<dbReference type="InterPro" id="IPR051693">
    <property type="entry name" value="UPF0046_metallophosphoest"/>
</dbReference>
<feature type="domain" description="Calcineurin-like phosphoesterase" evidence="1">
    <location>
        <begin position="1"/>
        <end position="168"/>
    </location>
</feature>